<comment type="similarity">
    <text evidence="1 4">Belongs to the bacterial solute-binding protein 9 family.</text>
</comment>
<gene>
    <name evidence="5" type="ORF">HMPREF3233_01276</name>
</gene>
<organism evidence="5">
    <name type="scientific">Veillonella atypica</name>
    <dbReference type="NCBI Taxonomy" id="39777"/>
    <lineage>
        <taxon>Bacteria</taxon>
        <taxon>Bacillati</taxon>
        <taxon>Bacillota</taxon>
        <taxon>Negativicutes</taxon>
        <taxon>Veillonellales</taxon>
        <taxon>Veillonellaceae</taxon>
        <taxon>Veillonella</taxon>
    </lineage>
</organism>
<dbReference type="GO" id="GO:0007155">
    <property type="term" value="P:cell adhesion"/>
    <property type="evidence" value="ECO:0007669"/>
    <property type="project" value="InterPro"/>
</dbReference>
<dbReference type="CDD" id="cd01017">
    <property type="entry name" value="AdcA"/>
    <property type="match status" value="1"/>
</dbReference>
<dbReference type="SUPFAM" id="SSF53807">
    <property type="entry name" value="Helical backbone' metal receptor"/>
    <property type="match status" value="1"/>
</dbReference>
<dbReference type="PRINTS" id="PR00691">
    <property type="entry name" value="ADHESINB"/>
</dbReference>
<comment type="caution">
    <text evidence="5">The sequence shown here is derived from an EMBL/GenBank/DDBJ whole genome shotgun (WGS) entry which is preliminary data.</text>
</comment>
<dbReference type="InterPro" id="IPR050492">
    <property type="entry name" value="Bact_metal-bind_prot9"/>
</dbReference>
<evidence type="ECO:0000256" key="2">
    <source>
        <dbReference type="ARBA" id="ARBA00022448"/>
    </source>
</evidence>
<dbReference type="GO" id="GO:0030001">
    <property type="term" value="P:metal ion transport"/>
    <property type="evidence" value="ECO:0007669"/>
    <property type="project" value="InterPro"/>
</dbReference>
<reference evidence="5 6" key="1">
    <citation type="submission" date="2016-01" db="EMBL/GenBank/DDBJ databases">
        <authorList>
            <person name="Oliw E.H."/>
        </authorList>
    </citation>
    <scope>NUCLEOTIDE SEQUENCE [LARGE SCALE GENOMIC DNA]</scope>
    <source>
        <strain evidence="5 6">CMW7756B</strain>
    </source>
</reference>
<evidence type="ECO:0000256" key="4">
    <source>
        <dbReference type="RuleBase" id="RU003512"/>
    </source>
</evidence>
<dbReference type="Gene3D" id="3.40.50.1980">
    <property type="entry name" value="Nitrogenase molybdenum iron protein domain"/>
    <property type="match status" value="2"/>
</dbReference>
<dbReference type="PRINTS" id="PR00690">
    <property type="entry name" value="ADHESNFAMILY"/>
</dbReference>
<dbReference type="InterPro" id="IPR006129">
    <property type="entry name" value="AdhesinB"/>
</dbReference>
<dbReference type="STRING" id="39777.B7L28_01045"/>
<dbReference type="Pfam" id="PF01297">
    <property type="entry name" value="ZnuA"/>
    <property type="match status" value="1"/>
</dbReference>
<evidence type="ECO:0000256" key="1">
    <source>
        <dbReference type="ARBA" id="ARBA00011028"/>
    </source>
</evidence>
<proteinExistence type="inferred from homology"/>
<dbReference type="InterPro" id="IPR006127">
    <property type="entry name" value="ZnuA-like"/>
</dbReference>
<dbReference type="PANTHER" id="PTHR42953:SF3">
    <property type="entry name" value="HIGH-AFFINITY ZINC UPTAKE SYSTEM PROTEIN ZNUA"/>
    <property type="match status" value="1"/>
</dbReference>
<dbReference type="EMBL" id="LRQT01000055">
    <property type="protein sequence ID" value="KXA63637.1"/>
    <property type="molecule type" value="Genomic_DNA"/>
</dbReference>
<dbReference type="Proteomes" id="UP000070226">
    <property type="component" value="Unassembled WGS sequence"/>
</dbReference>
<dbReference type="PATRIC" id="fig|39777.7.peg.1242"/>
<dbReference type="PANTHER" id="PTHR42953">
    <property type="entry name" value="HIGH-AFFINITY ZINC UPTAKE SYSTEM PROTEIN ZNUA-RELATED"/>
    <property type="match status" value="1"/>
</dbReference>
<sequence>MSTQDLEKRRPTMVKKLVLLVVGVLMAALFAGCGNDAPKEQAGKKIQVVTSFNAMSEFAKAIGGDKVEVSTIIPDGTEPHDFELKPENMKQLASAQVFVYNGLGMEPWAQQAIDAAKNDKLVSVKASDGVEAIKNTDPDEIKEHGAEDPHAWLSLKNAKIEVKNIKDALVKVDPANKDYYEKNYNDYVAKLDAMIQKYEGQFAKAPHKNFVTGHAAFAYLCRDFGLEQNSVEDVFAEGEPNAAQLAKLIEYCKENKITTIFAEEMASPEVSKTLAQEVGAKVETIYTIESKEDDKTYLERMDDNLTKILGSLQ</sequence>
<keyword evidence="3" id="KW-0732">Signal</keyword>
<accession>A0A133S423</accession>
<evidence type="ECO:0000313" key="6">
    <source>
        <dbReference type="Proteomes" id="UP000070226"/>
    </source>
</evidence>
<evidence type="ECO:0000256" key="3">
    <source>
        <dbReference type="ARBA" id="ARBA00022729"/>
    </source>
</evidence>
<dbReference type="InterPro" id="IPR006128">
    <property type="entry name" value="Lipoprotein_PsaA-like"/>
</dbReference>
<dbReference type="AlphaFoldDB" id="A0A133S423"/>
<dbReference type="GO" id="GO:0046872">
    <property type="term" value="F:metal ion binding"/>
    <property type="evidence" value="ECO:0007669"/>
    <property type="project" value="InterPro"/>
</dbReference>
<name>A0A133S423_9FIRM</name>
<keyword evidence="2 4" id="KW-0813">Transport</keyword>
<evidence type="ECO:0000313" key="5">
    <source>
        <dbReference type="EMBL" id="KXA63637.1"/>
    </source>
</evidence>
<protein>
    <submittedName>
        <fullName evidence="5">ABC transporter, substrate-binding protein</fullName>
    </submittedName>
</protein>